<dbReference type="PANTHER" id="PTHR14677">
    <property type="entry name" value="ARSENITE INDUCUBLE RNA ASSOCIATED PROTEIN AIP-1-RELATED"/>
    <property type="match status" value="1"/>
</dbReference>
<evidence type="ECO:0000313" key="8">
    <source>
        <dbReference type="EMBL" id="KPI89945.1"/>
    </source>
</evidence>
<dbReference type="Pfam" id="PF25403">
    <property type="entry name" value="zf-C2H2_ZFAND2"/>
    <property type="match status" value="1"/>
</dbReference>
<evidence type="ECO:0000259" key="7">
    <source>
        <dbReference type="PROSITE" id="PS51039"/>
    </source>
</evidence>
<evidence type="ECO:0000313" key="9">
    <source>
        <dbReference type="Proteomes" id="UP000038009"/>
    </source>
</evidence>
<dbReference type="InterPro" id="IPR035896">
    <property type="entry name" value="AN1-like_Znf"/>
</dbReference>
<dbReference type="GO" id="GO:0005737">
    <property type="term" value="C:cytoplasm"/>
    <property type="evidence" value="ECO:0007669"/>
    <property type="project" value="TreeGrafter"/>
</dbReference>
<dbReference type="Gene3D" id="4.10.1110.10">
    <property type="entry name" value="AN1-like Zinc finger"/>
    <property type="match status" value="2"/>
</dbReference>
<comment type="caution">
    <text evidence="8">The sequence shown here is derived from an EMBL/GenBank/DDBJ whole genome shotgun (WGS) entry which is preliminary data.</text>
</comment>
<dbReference type="SMART" id="SM00154">
    <property type="entry name" value="ZnF_AN1"/>
    <property type="match status" value="2"/>
</dbReference>
<feature type="compositionally biased region" description="Low complexity" evidence="6">
    <location>
        <begin position="92"/>
        <end position="111"/>
    </location>
</feature>
<dbReference type="VEuPathDB" id="TriTrypDB:Lsey_0013_0100"/>
<evidence type="ECO:0000256" key="4">
    <source>
        <dbReference type="ARBA" id="ARBA00022833"/>
    </source>
</evidence>
<evidence type="ECO:0000256" key="3">
    <source>
        <dbReference type="ARBA" id="ARBA00022771"/>
    </source>
</evidence>
<name>A0A0N1I2X2_LEPSE</name>
<evidence type="ECO:0000256" key="5">
    <source>
        <dbReference type="PROSITE-ProRule" id="PRU00449"/>
    </source>
</evidence>
<dbReference type="AlphaFoldDB" id="A0A0N1I2X2"/>
<dbReference type="OMA" id="CHKRFCS"/>
<dbReference type="OrthoDB" id="431929at2759"/>
<sequence>MQVGVYDRDDQMCQCEGCTEIDLLPAQCSHCHKRFCSHHLSQSAHNCSAVVDVRVGTCPVCHRVVPLEYPRQDMDEAVSRHIDRGCRDVPQGSSAAGRNGAGASVGRNGASDGRRLGGGPRPCSVEGCGEKSETRVKCDQCGQVFCLQHRGPIQHDCRAAAARKAAVSPSTRNDNAEALPTLGTKAASVVRLLTHPANSPDKAVGKPTELPSDMVTSLICFLIPTATPKDVSGESCEDFAPVPPFFMYIAKNLALGRVLDTAVDRAAMNFPAVRTGKPWKLFAVTLPIHREAQSSLYPPVPLSTVVKKSPAGTAEHTILFLTPLATLPECVVEAVKDLGQKGTAWPGSRSLICGDGCGIM</sequence>
<dbReference type="GO" id="GO:0008270">
    <property type="term" value="F:zinc ion binding"/>
    <property type="evidence" value="ECO:0007669"/>
    <property type="project" value="UniProtKB-KW"/>
</dbReference>
<dbReference type="InterPro" id="IPR000058">
    <property type="entry name" value="Znf_AN1"/>
</dbReference>
<keyword evidence="1" id="KW-0479">Metal-binding</keyword>
<dbReference type="InterPro" id="IPR057357">
    <property type="entry name" value="Znf-C2H2_ZFAND2A/B"/>
</dbReference>
<keyword evidence="3 5" id="KW-0863">Zinc-finger</keyword>
<evidence type="ECO:0000256" key="6">
    <source>
        <dbReference type="SAM" id="MobiDB-lite"/>
    </source>
</evidence>
<evidence type="ECO:0000256" key="1">
    <source>
        <dbReference type="ARBA" id="ARBA00022723"/>
    </source>
</evidence>
<dbReference type="EMBL" id="LJSK01000013">
    <property type="protein sequence ID" value="KPI89945.1"/>
    <property type="molecule type" value="Genomic_DNA"/>
</dbReference>
<accession>A0A0N1I2X2</accession>
<keyword evidence="4" id="KW-0862">Zinc</keyword>
<proteinExistence type="predicted"/>
<dbReference type="PROSITE" id="PS51039">
    <property type="entry name" value="ZF_AN1"/>
    <property type="match status" value="1"/>
</dbReference>
<reference evidence="8 9" key="1">
    <citation type="journal article" date="2015" name="PLoS Pathog.">
        <title>Leptomonas seymouri: Adaptations to the Dixenous Life Cycle Analyzed by Genome Sequencing, Transcriptome Profiling and Co-infection with Leishmania donovani.</title>
        <authorList>
            <person name="Kraeva N."/>
            <person name="Butenko A."/>
            <person name="Hlavacova J."/>
            <person name="Kostygov A."/>
            <person name="Myskova J."/>
            <person name="Grybchuk D."/>
            <person name="Lestinova T."/>
            <person name="Votypka J."/>
            <person name="Volf P."/>
            <person name="Opperdoes F."/>
            <person name="Flegontov P."/>
            <person name="Lukes J."/>
            <person name="Yurchenko V."/>
        </authorList>
    </citation>
    <scope>NUCLEOTIDE SEQUENCE [LARGE SCALE GENOMIC DNA]</scope>
    <source>
        <strain evidence="8 9">ATCC 30220</strain>
    </source>
</reference>
<protein>
    <recommendedName>
        <fullName evidence="7">AN1-type domain-containing protein</fullName>
    </recommendedName>
</protein>
<keyword evidence="9" id="KW-1185">Reference proteome</keyword>
<evidence type="ECO:0000256" key="2">
    <source>
        <dbReference type="ARBA" id="ARBA00022737"/>
    </source>
</evidence>
<dbReference type="SUPFAM" id="SSF118310">
    <property type="entry name" value="AN1-like Zinc finger"/>
    <property type="match status" value="2"/>
</dbReference>
<keyword evidence="2" id="KW-0677">Repeat</keyword>
<organism evidence="8 9">
    <name type="scientific">Leptomonas seymouri</name>
    <dbReference type="NCBI Taxonomy" id="5684"/>
    <lineage>
        <taxon>Eukaryota</taxon>
        <taxon>Discoba</taxon>
        <taxon>Euglenozoa</taxon>
        <taxon>Kinetoplastea</taxon>
        <taxon>Metakinetoplastina</taxon>
        <taxon>Trypanosomatida</taxon>
        <taxon>Trypanosomatidae</taxon>
        <taxon>Leishmaniinae</taxon>
        <taxon>Leptomonas</taxon>
    </lineage>
</organism>
<feature type="domain" description="AN1-type" evidence="7">
    <location>
        <begin position="117"/>
        <end position="165"/>
    </location>
</feature>
<gene>
    <name evidence="8" type="ORF">ABL78_0913</name>
</gene>
<dbReference type="Pfam" id="PF01428">
    <property type="entry name" value="zf-AN1"/>
    <property type="match status" value="2"/>
</dbReference>
<dbReference type="PANTHER" id="PTHR14677:SF20">
    <property type="entry name" value="ZINC FINGER AN1-TYPE CONTAINING 2A-RELATED"/>
    <property type="match status" value="1"/>
</dbReference>
<feature type="region of interest" description="Disordered" evidence="6">
    <location>
        <begin position="88"/>
        <end position="129"/>
    </location>
</feature>
<dbReference type="Proteomes" id="UP000038009">
    <property type="component" value="Unassembled WGS sequence"/>
</dbReference>